<evidence type="ECO:0000256" key="2">
    <source>
        <dbReference type="SAM" id="SignalP"/>
    </source>
</evidence>
<feature type="chain" id="PRO_5008900630" evidence="2">
    <location>
        <begin position="26"/>
        <end position="292"/>
    </location>
</feature>
<dbReference type="PANTHER" id="PTHR33130:SF43">
    <property type="entry name" value="OS01G0688600 PROTEIN"/>
    <property type="match status" value="1"/>
</dbReference>
<organism evidence="3">
    <name type="scientific">Anthurium amnicola</name>
    <dbReference type="NCBI Taxonomy" id="1678845"/>
    <lineage>
        <taxon>Eukaryota</taxon>
        <taxon>Viridiplantae</taxon>
        <taxon>Streptophyta</taxon>
        <taxon>Embryophyta</taxon>
        <taxon>Tracheophyta</taxon>
        <taxon>Spermatophyta</taxon>
        <taxon>Magnoliopsida</taxon>
        <taxon>Liliopsida</taxon>
        <taxon>Araceae</taxon>
        <taxon>Pothoideae</taxon>
        <taxon>Potheae</taxon>
        <taxon>Anthurium</taxon>
    </lineage>
</organism>
<reference evidence="3" key="1">
    <citation type="submission" date="2015-07" db="EMBL/GenBank/DDBJ databases">
        <title>Transcriptome Assembly of Anthurium amnicola.</title>
        <authorList>
            <person name="Suzuki J."/>
        </authorList>
    </citation>
    <scope>NUCLEOTIDE SEQUENCE</scope>
</reference>
<dbReference type="InterPro" id="IPR012438">
    <property type="entry name" value="DUF1639"/>
</dbReference>
<dbReference type="AlphaFoldDB" id="A0A1D1Z0V9"/>
<accession>A0A1D1Z0V9</accession>
<gene>
    <name evidence="3" type="primary">Serpina3n_1</name>
    <name evidence="3" type="ORF">g.101332</name>
</gene>
<feature type="compositionally biased region" description="Polar residues" evidence="1">
    <location>
        <begin position="72"/>
        <end position="81"/>
    </location>
</feature>
<sequence>RDHRPPLPLAALLFSPSFFPHLLHALPNPRDLPLPAPEVGGRRRRWMAEVEDPVAPRRRQNGAVPLPREQSRTSISISSLGDRTRPLSRLHNFSLSSIGWGSQRLLRCAKVDPRAHGSMSAVVDDHGKRRRIEASLSPAEARRGRDRTGEGVEELPEAEFQRALDGIPLPSSSGLGSPAGAEASRPWNLRVRRAACIAPAAGSAENGSQKVPQETNWRAMKGSDPERKGRPRFWSTLSKDEIGEDFLVMTGSKPPRRPQKRPRTVQNQIEMLSPGFFLCEVTLDLYKTPGGK</sequence>
<feature type="non-terminal residue" evidence="3">
    <location>
        <position position="1"/>
    </location>
</feature>
<keyword evidence="2" id="KW-0732">Signal</keyword>
<feature type="signal peptide" evidence="2">
    <location>
        <begin position="1"/>
        <end position="25"/>
    </location>
</feature>
<dbReference type="EMBL" id="GDJX01007447">
    <property type="protein sequence ID" value="JAT60489.1"/>
    <property type="molecule type" value="Transcribed_RNA"/>
</dbReference>
<dbReference type="Pfam" id="PF07797">
    <property type="entry name" value="DUF1639"/>
    <property type="match status" value="1"/>
</dbReference>
<evidence type="ECO:0000313" key="3">
    <source>
        <dbReference type="EMBL" id="JAT60489.1"/>
    </source>
</evidence>
<feature type="compositionally biased region" description="Basic and acidic residues" evidence="1">
    <location>
        <begin position="140"/>
        <end position="150"/>
    </location>
</feature>
<name>A0A1D1Z0V9_9ARAE</name>
<feature type="region of interest" description="Disordered" evidence="1">
    <location>
        <begin position="53"/>
        <end position="81"/>
    </location>
</feature>
<feature type="region of interest" description="Disordered" evidence="1">
    <location>
        <begin position="118"/>
        <end position="156"/>
    </location>
</feature>
<proteinExistence type="predicted"/>
<evidence type="ECO:0000256" key="1">
    <source>
        <dbReference type="SAM" id="MobiDB-lite"/>
    </source>
</evidence>
<dbReference type="PANTHER" id="PTHR33130">
    <property type="entry name" value="PUTATIVE (DUF1639)-RELATED"/>
    <property type="match status" value="1"/>
</dbReference>
<protein>
    <submittedName>
        <fullName evidence="3">Serine protease inhibitor A3N</fullName>
    </submittedName>
</protein>